<evidence type="ECO:0000256" key="1">
    <source>
        <dbReference type="SAM" id="MobiDB-lite"/>
    </source>
</evidence>
<feature type="signal peptide" evidence="2">
    <location>
        <begin position="1"/>
        <end position="31"/>
    </location>
</feature>
<reference evidence="3 4" key="1">
    <citation type="journal article" date="2018" name="Sci. Data">
        <title>The draft genome sequence of cork oak.</title>
        <authorList>
            <person name="Ramos A.M."/>
            <person name="Usie A."/>
            <person name="Barbosa P."/>
            <person name="Barros P.M."/>
            <person name="Capote T."/>
            <person name="Chaves I."/>
            <person name="Simoes F."/>
            <person name="Abreu I."/>
            <person name="Carrasquinho I."/>
            <person name="Faro C."/>
            <person name="Guimaraes J.B."/>
            <person name="Mendonca D."/>
            <person name="Nobrega F."/>
            <person name="Rodrigues L."/>
            <person name="Saibo N.J.M."/>
            <person name="Varela M.C."/>
            <person name="Egas C."/>
            <person name="Matos J."/>
            <person name="Miguel C.M."/>
            <person name="Oliveira M.M."/>
            <person name="Ricardo C.P."/>
            <person name="Goncalves S."/>
        </authorList>
    </citation>
    <scope>NUCLEOTIDE SEQUENCE [LARGE SCALE GENOMIC DNA]</scope>
    <source>
        <strain evidence="4">cv. HL8</strain>
    </source>
</reference>
<sequence length="103" mass="11428">MGQKENKIVGFMGLLLLLVLTAKYETTLVSGEEEPAQASPPPPPPPQKHKNAYATMMYMRGTRDYEFFVAIRVMLRSLAGLHVDADRVVIASKDVPVSWVQAL</sequence>
<dbReference type="Proteomes" id="UP000237347">
    <property type="component" value="Unassembled WGS sequence"/>
</dbReference>
<organism evidence="3 4">
    <name type="scientific">Quercus suber</name>
    <name type="common">Cork oak</name>
    <dbReference type="NCBI Taxonomy" id="58331"/>
    <lineage>
        <taxon>Eukaryota</taxon>
        <taxon>Viridiplantae</taxon>
        <taxon>Streptophyta</taxon>
        <taxon>Embryophyta</taxon>
        <taxon>Tracheophyta</taxon>
        <taxon>Spermatophyta</taxon>
        <taxon>Magnoliopsida</taxon>
        <taxon>eudicotyledons</taxon>
        <taxon>Gunneridae</taxon>
        <taxon>Pentapetalae</taxon>
        <taxon>rosids</taxon>
        <taxon>fabids</taxon>
        <taxon>Fagales</taxon>
        <taxon>Fagaceae</taxon>
        <taxon>Quercus</taxon>
    </lineage>
</organism>
<dbReference type="AlphaFoldDB" id="A0AAW0KWC8"/>
<proteinExistence type="predicted"/>
<feature type="chain" id="PRO_5043676465" evidence="2">
    <location>
        <begin position="32"/>
        <end position="103"/>
    </location>
</feature>
<protein>
    <submittedName>
        <fullName evidence="3">Glucuronosyltransferase pgsip7</fullName>
    </submittedName>
</protein>
<feature type="region of interest" description="Disordered" evidence="1">
    <location>
        <begin position="30"/>
        <end position="50"/>
    </location>
</feature>
<evidence type="ECO:0000256" key="2">
    <source>
        <dbReference type="SAM" id="SignalP"/>
    </source>
</evidence>
<gene>
    <name evidence="3" type="primary">PGSIP7</name>
    <name evidence="3" type="ORF">CFP56_013508</name>
</gene>
<evidence type="ECO:0000313" key="4">
    <source>
        <dbReference type="Proteomes" id="UP000237347"/>
    </source>
</evidence>
<comment type="caution">
    <text evidence="3">The sequence shown here is derived from an EMBL/GenBank/DDBJ whole genome shotgun (WGS) entry which is preliminary data.</text>
</comment>
<dbReference type="EMBL" id="PKMF04000217">
    <property type="protein sequence ID" value="KAK7842683.1"/>
    <property type="molecule type" value="Genomic_DNA"/>
</dbReference>
<keyword evidence="4" id="KW-1185">Reference proteome</keyword>
<accession>A0AAW0KWC8</accession>
<keyword evidence="2" id="KW-0732">Signal</keyword>
<name>A0AAW0KWC8_QUESU</name>
<evidence type="ECO:0000313" key="3">
    <source>
        <dbReference type="EMBL" id="KAK7842683.1"/>
    </source>
</evidence>